<keyword evidence="3 5" id="KW-0326">Glycosidase</keyword>
<evidence type="ECO:0000256" key="5">
    <source>
        <dbReference type="RuleBase" id="RU361134"/>
    </source>
</evidence>
<evidence type="ECO:0000256" key="2">
    <source>
        <dbReference type="ARBA" id="ARBA00022801"/>
    </source>
</evidence>
<protein>
    <recommendedName>
        <fullName evidence="5">Alpha-amylase</fullName>
        <ecNumber evidence="5">3.2.1.1</ecNumber>
    </recommendedName>
</protein>
<keyword evidence="5" id="KW-0119">Carbohydrate metabolism</keyword>
<feature type="region of interest" description="Disordered" evidence="6">
    <location>
        <begin position="34"/>
        <end position="77"/>
    </location>
</feature>
<dbReference type="PRINTS" id="PR00110">
    <property type="entry name" value="ALPHAAMYLASE"/>
</dbReference>
<gene>
    <name evidence="8" type="ORF">ACFQ3J_19265</name>
</gene>
<sequence>MSPRYLQGLSKRFAYPVIVLLIAGMLGACSSEGAGIGQQPHGEEPVTEDAEAGQKNSDGSAAAEEAEAGGQGNAELATLEQPSTVYYEIFVRSFYDSDGDGIGDLNGITQKLDYLNDGQPGGQDLGVGGIWLMPINPSPSYHGYDVTDYYDVHPDYGTKDDLKRLLEEAHKRGIKVIMDLVVNHTSTEHPWFKESSISPDSEYRDWYSWAEDTGENTSGMSAAGSGPAWHEQEGMHYLGTFWSGMPDLNFDNEEVRSEMLKIGQHWLEFGFDGFRLDAAKHIYEDVQSDRSTETTEKNVSWWQEFRTAMNQVKEDAYIVGEVWENSPVSVAPYLDSAFDSGFNFGLADQIIRTVTSETNGGFTVQLARNYELFNEQSGGAFVDAVFLANHDQNRVMSQLGGSEDHAKMAASILLTLPGNPFIYYGEEIGMEGAKPDEQIREPMLWYQAKAGEGQTTWQTPKHNLGEAAVSVEDQLPDSLSLLSHYRKLIDWRNGSPALTDGTIADFDLDDDQLLGYVRAAEEEQVLIIHNLSKEERQVVLNDSEVKYTELVHATNAEAKWADQTLTLPPYTSAILK</sequence>
<dbReference type="InterPro" id="IPR017853">
    <property type="entry name" value="GH"/>
</dbReference>
<evidence type="ECO:0000256" key="4">
    <source>
        <dbReference type="RuleBase" id="RU003615"/>
    </source>
</evidence>
<dbReference type="SUPFAM" id="SSF51011">
    <property type="entry name" value="Glycosyl hydrolase domain"/>
    <property type="match status" value="1"/>
</dbReference>
<dbReference type="GO" id="GO:0016787">
    <property type="term" value="F:hydrolase activity"/>
    <property type="evidence" value="ECO:0007669"/>
    <property type="project" value="UniProtKB-KW"/>
</dbReference>
<dbReference type="Proteomes" id="UP001597169">
    <property type="component" value="Unassembled WGS sequence"/>
</dbReference>
<dbReference type="Gene3D" id="3.20.20.80">
    <property type="entry name" value="Glycosidases"/>
    <property type="match status" value="1"/>
</dbReference>
<evidence type="ECO:0000256" key="1">
    <source>
        <dbReference type="ARBA" id="ARBA00008061"/>
    </source>
</evidence>
<dbReference type="Gene3D" id="2.60.40.1180">
    <property type="entry name" value="Golgi alpha-mannosidase II"/>
    <property type="match status" value="1"/>
</dbReference>
<dbReference type="Pfam" id="PF23915">
    <property type="entry name" value="SusG_C"/>
    <property type="match status" value="1"/>
</dbReference>
<dbReference type="SUPFAM" id="SSF51445">
    <property type="entry name" value="(Trans)glycosidases"/>
    <property type="match status" value="1"/>
</dbReference>
<dbReference type="InterPro" id="IPR045857">
    <property type="entry name" value="O16G_dom_2"/>
</dbReference>
<dbReference type="Gene3D" id="3.90.400.10">
    <property type="entry name" value="Oligo-1,6-glucosidase, Domain 2"/>
    <property type="match status" value="1"/>
</dbReference>
<comment type="similarity">
    <text evidence="1 4">Belongs to the glycosyl hydrolase 13 family.</text>
</comment>
<keyword evidence="2 5" id="KW-0378">Hydrolase</keyword>
<dbReference type="Pfam" id="PF00128">
    <property type="entry name" value="Alpha-amylase"/>
    <property type="match status" value="1"/>
</dbReference>
<dbReference type="InterPro" id="IPR056300">
    <property type="entry name" value="SusG-like_C"/>
</dbReference>
<evidence type="ECO:0000313" key="9">
    <source>
        <dbReference type="Proteomes" id="UP001597169"/>
    </source>
</evidence>
<dbReference type="InterPro" id="IPR006047">
    <property type="entry name" value="GH13_cat_dom"/>
</dbReference>
<dbReference type="PANTHER" id="PTHR10357:SF179">
    <property type="entry name" value="NEUTRAL AND BASIC AMINO ACID TRANSPORT PROTEIN RBAT"/>
    <property type="match status" value="1"/>
</dbReference>
<dbReference type="SMART" id="SM00642">
    <property type="entry name" value="Aamy"/>
    <property type="match status" value="1"/>
</dbReference>
<dbReference type="RefSeq" id="WP_251583871.1">
    <property type="nucleotide sequence ID" value="NZ_JBHTKX010000003.1"/>
</dbReference>
<dbReference type="InterPro" id="IPR013780">
    <property type="entry name" value="Glyco_hydro_b"/>
</dbReference>
<evidence type="ECO:0000259" key="7">
    <source>
        <dbReference type="SMART" id="SM00642"/>
    </source>
</evidence>
<proteinExistence type="inferred from homology"/>
<feature type="domain" description="Glycosyl hydrolase family 13 catalytic" evidence="7">
    <location>
        <begin position="88"/>
        <end position="492"/>
    </location>
</feature>
<dbReference type="CDD" id="cd11316">
    <property type="entry name" value="AmyAc_bac2_AmyA"/>
    <property type="match status" value="1"/>
</dbReference>
<evidence type="ECO:0000256" key="3">
    <source>
        <dbReference type="ARBA" id="ARBA00023295"/>
    </source>
</evidence>
<comment type="catalytic activity">
    <reaction evidence="5">
        <text>Endohydrolysis of (1-&gt;4)-alpha-D-glucosidic linkages in polysaccharides containing three or more (1-&gt;4)-alpha-linked D-glucose units.</text>
        <dbReference type="EC" id="3.2.1.1"/>
    </reaction>
</comment>
<dbReference type="PANTHER" id="PTHR10357">
    <property type="entry name" value="ALPHA-AMYLASE FAMILY MEMBER"/>
    <property type="match status" value="1"/>
</dbReference>
<keyword evidence="9" id="KW-1185">Reference proteome</keyword>
<accession>A0ABW3Q8C9</accession>
<dbReference type="EMBL" id="JBHTKX010000003">
    <property type="protein sequence ID" value="MFD1130290.1"/>
    <property type="molecule type" value="Genomic_DNA"/>
</dbReference>
<evidence type="ECO:0000313" key="8">
    <source>
        <dbReference type="EMBL" id="MFD1130290.1"/>
    </source>
</evidence>
<dbReference type="PROSITE" id="PS51257">
    <property type="entry name" value="PROKAR_LIPOPROTEIN"/>
    <property type="match status" value="1"/>
</dbReference>
<organism evidence="8 9">
    <name type="scientific">Paenibacillus provencensis</name>
    <dbReference type="NCBI Taxonomy" id="441151"/>
    <lineage>
        <taxon>Bacteria</taxon>
        <taxon>Bacillati</taxon>
        <taxon>Bacillota</taxon>
        <taxon>Bacilli</taxon>
        <taxon>Bacillales</taxon>
        <taxon>Paenibacillaceae</taxon>
        <taxon>Paenibacillus</taxon>
    </lineage>
</organism>
<dbReference type="EC" id="3.2.1.1" evidence="5"/>
<reference evidence="9" key="1">
    <citation type="journal article" date="2019" name="Int. J. Syst. Evol. Microbiol.">
        <title>The Global Catalogue of Microorganisms (GCM) 10K type strain sequencing project: providing services to taxonomists for standard genome sequencing and annotation.</title>
        <authorList>
            <consortium name="The Broad Institute Genomics Platform"/>
            <consortium name="The Broad Institute Genome Sequencing Center for Infectious Disease"/>
            <person name="Wu L."/>
            <person name="Ma J."/>
        </authorList>
    </citation>
    <scope>NUCLEOTIDE SEQUENCE [LARGE SCALE GENOMIC DNA]</scope>
    <source>
        <strain evidence="9">CCUG 53519</strain>
    </source>
</reference>
<comment type="caution">
    <text evidence="8">The sequence shown here is derived from an EMBL/GenBank/DDBJ whole genome shotgun (WGS) entry which is preliminary data.</text>
</comment>
<evidence type="ECO:0000256" key="6">
    <source>
        <dbReference type="SAM" id="MobiDB-lite"/>
    </source>
</evidence>
<dbReference type="InterPro" id="IPR006046">
    <property type="entry name" value="Alpha_amylase"/>
</dbReference>
<name>A0ABW3Q8C9_9BACL</name>